<evidence type="ECO:0000313" key="2">
    <source>
        <dbReference type="Proteomes" id="UP000188533"/>
    </source>
</evidence>
<gene>
    <name evidence="1" type="ORF">LENED_005720</name>
</gene>
<dbReference type="AlphaFoldDB" id="A0A1Q3E9R9"/>
<accession>A0A1Q3E9R9</accession>
<sequence>MRLSSSVKHGDYIYPSYKGLYDIMIVTAVLSCSHPHAQPEIHCHPGALKRSYYLLFQLLAVPFSSN</sequence>
<reference evidence="1 2" key="1">
    <citation type="submission" date="2016-08" db="EMBL/GenBank/DDBJ databases">
        <authorList>
            <consortium name="Lentinula edodes genome sequencing consortium"/>
            <person name="Sakamoto Y."/>
            <person name="Nakade K."/>
            <person name="Sato S."/>
            <person name="Yoshida Y."/>
            <person name="Miyazaki K."/>
            <person name="Natsume S."/>
            <person name="Konno N."/>
        </authorList>
    </citation>
    <scope>NUCLEOTIDE SEQUENCE [LARGE SCALE GENOMIC DNA]</scope>
    <source>
        <strain evidence="1 2">NBRC 111202</strain>
    </source>
</reference>
<protein>
    <submittedName>
        <fullName evidence="1">Uncharacterized protein</fullName>
    </submittedName>
</protein>
<reference evidence="1 2" key="2">
    <citation type="submission" date="2017-02" db="EMBL/GenBank/DDBJ databases">
        <title>A genome survey and senescence transcriptome analysis in Lentinula edodes.</title>
        <authorList>
            <person name="Sakamoto Y."/>
            <person name="Nakade K."/>
            <person name="Sato S."/>
            <person name="Yoshida Y."/>
            <person name="Miyazaki K."/>
            <person name="Natsume S."/>
            <person name="Konno N."/>
        </authorList>
    </citation>
    <scope>NUCLEOTIDE SEQUENCE [LARGE SCALE GENOMIC DNA]</scope>
    <source>
        <strain evidence="1 2">NBRC 111202</strain>
    </source>
</reference>
<name>A0A1Q3E9R9_LENED</name>
<dbReference type="Proteomes" id="UP000188533">
    <property type="component" value="Unassembled WGS sequence"/>
</dbReference>
<dbReference type="EMBL" id="BDGU01000167">
    <property type="protein sequence ID" value="GAW03965.1"/>
    <property type="molecule type" value="Genomic_DNA"/>
</dbReference>
<evidence type="ECO:0000313" key="1">
    <source>
        <dbReference type="EMBL" id="GAW03965.1"/>
    </source>
</evidence>
<keyword evidence="2" id="KW-1185">Reference proteome</keyword>
<proteinExistence type="predicted"/>
<comment type="caution">
    <text evidence="1">The sequence shown here is derived from an EMBL/GenBank/DDBJ whole genome shotgun (WGS) entry which is preliminary data.</text>
</comment>
<organism evidence="1 2">
    <name type="scientific">Lentinula edodes</name>
    <name type="common">Shiitake mushroom</name>
    <name type="synonym">Lentinus edodes</name>
    <dbReference type="NCBI Taxonomy" id="5353"/>
    <lineage>
        <taxon>Eukaryota</taxon>
        <taxon>Fungi</taxon>
        <taxon>Dikarya</taxon>
        <taxon>Basidiomycota</taxon>
        <taxon>Agaricomycotina</taxon>
        <taxon>Agaricomycetes</taxon>
        <taxon>Agaricomycetidae</taxon>
        <taxon>Agaricales</taxon>
        <taxon>Marasmiineae</taxon>
        <taxon>Omphalotaceae</taxon>
        <taxon>Lentinula</taxon>
    </lineage>
</organism>